<evidence type="ECO:0000256" key="8">
    <source>
        <dbReference type="ARBA" id="ARBA00048679"/>
    </source>
</evidence>
<dbReference type="EMBL" id="MVHT01000061">
    <property type="protein sequence ID" value="ORA98996.1"/>
    <property type="molecule type" value="Genomic_DNA"/>
</dbReference>
<comment type="caution">
    <text evidence="11">The sequence shown here is derived from an EMBL/GenBank/DDBJ whole genome shotgun (WGS) entry which is preliminary data.</text>
</comment>
<proteinExistence type="predicted"/>
<dbReference type="GO" id="GO:0004674">
    <property type="term" value="F:protein serine/threonine kinase activity"/>
    <property type="evidence" value="ECO:0007669"/>
    <property type="project" value="UniProtKB-KW"/>
</dbReference>
<dbReference type="Proteomes" id="UP000192739">
    <property type="component" value="Unassembled WGS sequence"/>
</dbReference>
<dbReference type="Gene3D" id="3.30.200.20">
    <property type="entry name" value="Phosphorylase Kinase, domain 1"/>
    <property type="match status" value="1"/>
</dbReference>
<dbReference type="SUPFAM" id="SSF56112">
    <property type="entry name" value="Protein kinase-like (PK-like)"/>
    <property type="match status" value="1"/>
</dbReference>
<keyword evidence="3" id="KW-0808">Transferase</keyword>
<evidence type="ECO:0000256" key="4">
    <source>
        <dbReference type="ARBA" id="ARBA00022741"/>
    </source>
</evidence>
<dbReference type="SMART" id="SM00220">
    <property type="entry name" value="S_TKc"/>
    <property type="match status" value="1"/>
</dbReference>
<dbReference type="STRING" id="28445.BHQ20_12315"/>
<evidence type="ECO:0000313" key="11">
    <source>
        <dbReference type="EMBL" id="ORA98996.1"/>
    </source>
</evidence>
<feature type="domain" description="Protein kinase" evidence="10">
    <location>
        <begin position="26"/>
        <end position="290"/>
    </location>
</feature>
<comment type="catalytic activity">
    <reaction evidence="7">
        <text>L-threonyl-[protein] + ATP = O-phospho-L-threonyl-[protein] + ADP + H(+)</text>
        <dbReference type="Rhea" id="RHEA:46608"/>
        <dbReference type="Rhea" id="RHEA-COMP:11060"/>
        <dbReference type="Rhea" id="RHEA-COMP:11605"/>
        <dbReference type="ChEBI" id="CHEBI:15378"/>
        <dbReference type="ChEBI" id="CHEBI:30013"/>
        <dbReference type="ChEBI" id="CHEBI:30616"/>
        <dbReference type="ChEBI" id="CHEBI:61977"/>
        <dbReference type="ChEBI" id="CHEBI:456216"/>
        <dbReference type="EC" id="2.7.11.1"/>
    </reaction>
</comment>
<organism evidence="11 12">
    <name type="scientific">Mycobacterium intermedium</name>
    <dbReference type="NCBI Taxonomy" id="28445"/>
    <lineage>
        <taxon>Bacteria</taxon>
        <taxon>Bacillati</taxon>
        <taxon>Actinomycetota</taxon>
        <taxon>Actinomycetes</taxon>
        <taxon>Mycobacteriales</taxon>
        <taxon>Mycobacteriaceae</taxon>
        <taxon>Mycobacterium</taxon>
        <taxon>Mycobacterium simiae complex</taxon>
    </lineage>
</organism>
<gene>
    <name evidence="11" type="ORF">BST27_20000</name>
</gene>
<sequence length="516" mass="53666">MDGAVMALAHEELSMSLHAGDMFAGYTIIRPLGAGGMGEVYLAEHPRLPRREALKVLSSDISADDAFRQRFIREADLAAALWHPNIVRVNDRGEFNGQLWIAMDFVDGSDAATLLHEHYPVGMPADQVAAIVTAIAGALDYAHEHHNVLHRDVKPANILLAEPEAGDLRILLGDFGIARCIDETSCLTATNMAIGTVPYSAPEQLTDEPIDGRADQYALAATVYQLLTGSMLFAHTNPAVVIGRHLTARPPALAETRPMLRVFDPVLSRALAKDPADRFARCSDFAEAFARAAQSGRHPMASALTMPRPMALRSLRGGASASSATDNQRRSNRWRILAAAASVVALTALGASDFTIDNYRPAANQAPAAAAPPSAQPAAQAPPSLPPAAPAPAQAPANPPPAAPQSAPTPQASPPASRVPAPVEAAPVPTQPAPPAQQPNPDQAFINSLSQIPGITVTDPGTATATGRAVCSSLQNGATPGDAAAATVNGNSGVTPAQANAGINAAISAYCPQYLP</sequence>
<accession>A0A1E3SER3</accession>
<evidence type="ECO:0000256" key="2">
    <source>
        <dbReference type="ARBA" id="ARBA00022527"/>
    </source>
</evidence>
<keyword evidence="4" id="KW-0547">Nucleotide-binding</keyword>
<evidence type="ECO:0000256" key="9">
    <source>
        <dbReference type="SAM" id="MobiDB-lite"/>
    </source>
</evidence>
<dbReference type="EC" id="2.7.11.1" evidence="1"/>
<dbReference type="AlphaFoldDB" id="A0A1E3SER3"/>
<keyword evidence="6" id="KW-0067">ATP-binding</keyword>
<keyword evidence="2" id="KW-0723">Serine/threonine-protein kinase</keyword>
<dbReference type="InterPro" id="IPR000719">
    <property type="entry name" value="Prot_kinase_dom"/>
</dbReference>
<reference evidence="11 12" key="1">
    <citation type="submission" date="2017-02" db="EMBL/GenBank/DDBJ databases">
        <title>The new phylogeny of genus Mycobacterium.</title>
        <authorList>
            <person name="Tortoli E."/>
            <person name="Trovato A."/>
            <person name="Cirillo D.M."/>
        </authorList>
    </citation>
    <scope>NUCLEOTIDE SEQUENCE [LARGE SCALE GENOMIC DNA]</scope>
    <source>
        <strain evidence="11 12">DSM 44049</strain>
    </source>
</reference>
<evidence type="ECO:0000313" key="12">
    <source>
        <dbReference type="Proteomes" id="UP000192739"/>
    </source>
</evidence>
<dbReference type="GO" id="GO:0080090">
    <property type="term" value="P:regulation of primary metabolic process"/>
    <property type="evidence" value="ECO:0007669"/>
    <property type="project" value="UniProtKB-ARBA"/>
</dbReference>
<dbReference type="PROSITE" id="PS00108">
    <property type="entry name" value="PROTEIN_KINASE_ST"/>
    <property type="match status" value="1"/>
</dbReference>
<dbReference type="InterPro" id="IPR011009">
    <property type="entry name" value="Kinase-like_dom_sf"/>
</dbReference>
<comment type="catalytic activity">
    <reaction evidence="8">
        <text>L-seryl-[protein] + ATP = O-phospho-L-seryl-[protein] + ADP + H(+)</text>
        <dbReference type="Rhea" id="RHEA:17989"/>
        <dbReference type="Rhea" id="RHEA-COMP:9863"/>
        <dbReference type="Rhea" id="RHEA-COMP:11604"/>
        <dbReference type="ChEBI" id="CHEBI:15378"/>
        <dbReference type="ChEBI" id="CHEBI:29999"/>
        <dbReference type="ChEBI" id="CHEBI:30616"/>
        <dbReference type="ChEBI" id="CHEBI:83421"/>
        <dbReference type="ChEBI" id="CHEBI:456216"/>
        <dbReference type="EC" id="2.7.11.1"/>
    </reaction>
</comment>
<feature type="compositionally biased region" description="Pro residues" evidence="9">
    <location>
        <begin position="429"/>
        <end position="438"/>
    </location>
</feature>
<feature type="compositionally biased region" description="Low complexity" evidence="9">
    <location>
        <begin position="404"/>
        <end position="428"/>
    </location>
</feature>
<keyword evidence="12" id="KW-1185">Reference proteome</keyword>
<feature type="compositionally biased region" description="Low complexity" evidence="9">
    <location>
        <begin position="367"/>
        <end position="382"/>
    </location>
</feature>
<evidence type="ECO:0000256" key="5">
    <source>
        <dbReference type="ARBA" id="ARBA00022777"/>
    </source>
</evidence>
<dbReference type="Gene3D" id="1.10.510.10">
    <property type="entry name" value="Transferase(Phosphotransferase) domain 1"/>
    <property type="match status" value="1"/>
</dbReference>
<evidence type="ECO:0000256" key="3">
    <source>
        <dbReference type="ARBA" id="ARBA00022679"/>
    </source>
</evidence>
<dbReference type="GO" id="GO:0005524">
    <property type="term" value="F:ATP binding"/>
    <property type="evidence" value="ECO:0007669"/>
    <property type="project" value="UniProtKB-KW"/>
</dbReference>
<evidence type="ECO:0000256" key="6">
    <source>
        <dbReference type="ARBA" id="ARBA00022840"/>
    </source>
</evidence>
<dbReference type="PROSITE" id="PS50011">
    <property type="entry name" value="PROTEIN_KINASE_DOM"/>
    <property type="match status" value="1"/>
</dbReference>
<dbReference type="PANTHER" id="PTHR43289:SF6">
    <property type="entry name" value="SERINE_THREONINE-PROTEIN KINASE NEKL-3"/>
    <property type="match status" value="1"/>
</dbReference>
<keyword evidence="5 11" id="KW-0418">Kinase</keyword>
<feature type="region of interest" description="Disordered" evidence="9">
    <location>
        <begin position="367"/>
        <end position="444"/>
    </location>
</feature>
<protein>
    <recommendedName>
        <fullName evidence="1">non-specific serine/threonine protein kinase</fullName>
        <ecNumber evidence="1">2.7.11.1</ecNumber>
    </recommendedName>
</protein>
<name>A0A1E3SER3_MYCIE</name>
<dbReference type="InterPro" id="IPR008271">
    <property type="entry name" value="Ser/Thr_kinase_AS"/>
</dbReference>
<dbReference type="CDD" id="cd14014">
    <property type="entry name" value="STKc_PknB_like"/>
    <property type="match status" value="1"/>
</dbReference>
<dbReference type="Pfam" id="PF05305">
    <property type="entry name" value="DUF732"/>
    <property type="match status" value="1"/>
</dbReference>
<evidence type="ECO:0000259" key="10">
    <source>
        <dbReference type="PROSITE" id="PS50011"/>
    </source>
</evidence>
<dbReference type="PANTHER" id="PTHR43289">
    <property type="entry name" value="MITOGEN-ACTIVATED PROTEIN KINASE KINASE KINASE 20-RELATED"/>
    <property type="match status" value="1"/>
</dbReference>
<evidence type="ECO:0000256" key="7">
    <source>
        <dbReference type="ARBA" id="ARBA00047899"/>
    </source>
</evidence>
<dbReference type="Pfam" id="PF00069">
    <property type="entry name" value="Pkinase"/>
    <property type="match status" value="1"/>
</dbReference>
<dbReference type="FunFam" id="3.30.200.20:FF:000035">
    <property type="entry name" value="Serine/threonine protein kinase Stk1"/>
    <property type="match status" value="1"/>
</dbReference>
<evidence type="ECO:0000256" key="1">
    <source>
        <dbReference type="ARBA" id="ARBA00012513"/>
    </source>
</evidence>
<dbReference type="InterPro" id="IPR007969">
    <property type="entry name" value="DUF732"/>
</dbReference>